<dbReference type="OrthoDB" id="8005757at2"/>
<dbReference type="EMBL" id="CP028847">
    <property type="protein sequence ID" value="AWB26179.1"/>
    <property type="molecule type" value="Genomic_DNA"/>
</dbReference>
<dbReference type="AlphaFoldDB" id="A0A2R4WXA2"/>
<organism evidence="1 2">
    <name type="scientific">Methylobacterium currus</name>
    <dbReference type="NCBI Taxonomy" id="2051553"/>
    <lineage>
        <taxon>Bacteria</taxon>
        <taxon>Pseudomonadati</taxon>
        <taxon>Pseudomonadota</taxon>
        <taxon>Alphaproteobacteria</taxon>
        <taxon>Hyphomicrobiales</taxon>
        <taxon>Methylobacteriaceae</taxon>
        <taxon>Methylobacterium</taxon>
    </lineage>
</organism>
<sequence length="219" mass="23554">MRDTGARPPLPYGWPALDSDLVAAVSDLRRLDSLTETLLRGLPEDRDPETVPGYAELESAREAVLAVLVDVRAEGLPGLQAKAKALLTEGVVNNQQATADLAHSIGCDLTGARSDIVEPQADPVFAAIKEQRRLCREHDALFSQLGEDWDRSPVRPAEIAANAAAWEHWRDVVLKTVPRTATGCRALAAYASEFAKDMGTDLDAEGPAILGLIARSPLL</sequence>
<evidence type="ECO:0000313" key="1">
    <source>
        <dbReference type="EMBL" id="AWB26179.1"/>
    </source>
</evidence>
<reference evidence="1 2" key="1">
    <citation type="submission" date="2018-04" db="EMBL/GenBank/DDBJ databases">
        <title>Methylobacterium sp. PR1016A genome.</title>
        <authorList>
            <person name="Park W."/>
        </authorList>
    </citation>
    <scope>NUCLEOTIDE SEQUENCE [LARGE SCALE GENOMIC DNA]</scope>
    <source>
        <strain evidence="1 2">PR1016A</strain>
        <plasmid evidence="1 2">unnamed3</plasmid>
    </source>
</reference>
<geneLocation type="plasmid" evidence="1 2">
    <name>unnamed3</name>
</geneLocation>
<evidence type="ECO:0000313" key="2">
    <source>
        <dbReference type="Proteomes" id="UP000244755"/>
    </source>
</evidence>
<dbReference type="KEGG" id="mee:DA075_35500"/>
<dbReference type="Proteomes" id="UP000244755">
    <property type="component" value="Plasmid unnamed3"/>
</dbReference>
<gene>
    <name evidence="1" type="ORF">DA075_35500</name>
</gene>
<name>A0A2R4WXA2_9HYPH</name>
<proteinExistence type="predicted"/>
<keyword evidence="1" id="KW-0614">Plasmid</keyword>
<accession>A0A2R4WXA2</accession>
<dbReference type="RefSeq" id="WP_099957709.1">
    <property type="nucleotide sequence ID" value="NZ_CP028847.1"/>
</dbReference>
<protein>
    <submittedName>
        <fullName evidence="1">Uncharacterized protein</fullName>
    </submittedName>
</protein>
<keyword evidence="2" id="KW-1185">Reference proteome</keyword>